<reference evidence="1 2" key="1">
    <citation type="journal article" date="2019" name="Int. J. Syst. Evol. Microbiol.">
        <title>The Global Catalogue of Microorganisms (GCM) 10K type strain sequencing project: providing services to taxonomists for standard genome sequencing and annotation.</title>
        <authorList>
            <consortium name="The Broad Institute Genomics Platform"/>
            <consortium name="The Broad Institute Genome Sequencing Center for Infectious Disease"/>
            <person name="Wu L."/>
            <person name="Ma J."/>
        </authorList>
    </citation>
    <scope>NUCLEOTIDE SEQUENCE [LARGE SCALE GENOMIC DNA]</scope>
    <source>
        <strain evidence="1 2">JCM 14162</strain>
    </source>
</reference>
<gene>
    <name evidence="1" type="ORF">GCM10009096_15740</name>
</gene>
<organism evidence="1 2">
    <name type="scientific">Parasphingorhabdus litoris</name>
    <dbReference type="NCBI Taxonomy" id="394733"/>
    <lineage>
        <taxon>Bacteria</taxon>
        <taxon>Pseudomonadati</taxon>
        <taxon>Pseudomonadota</taxon>
        <taxon>Alphaproteobacteria</taxon>
        <taxon>Sphingomonadales</taxon>
        <taxon>Sphingomonadaceae</taxon>
        <taxon>Parasphingorhabdus</taxon>
    </lineage>
</organism>
<dbReference type="EMBL" id="BAAAEM010000002">
    <property type="protein sequence ID" value="GAA0474990.1"/>
    <property type="molecule type" value="Genomic_DNA"/>
</dbReference>
<evidence type="ECO:0000313" key="1">
    <source>
        <dbReference type="EMBL" id="GAA0474990.1"/>
    </source>
</evidence>
<comment type="caution">
    <text evidence="1">The sequence shown here is derived from an EMBL/GenBank/DDBJ whole genome shotgun (WGS) entry which is preliminary data.</text>
</comment>
<sequence length="622" mass="67275">MSLCCPIKTLSGADSVNLKAHFLVILLVIAFFAPPASAQQFDERQSFPQVSTMSPHGVDLNTGRFVKEGTELSIGPLVVDHYIKSIGEGLGPLGGQRPPSRFATSLHGRTWQHSTGGIGQVPTNARFVQVGKQQIKFSILSSGAFFPLDSSNVGWKMVNSGSQHVLTYKSGTVYRFAGHSSLPASETLLISTEHPDGHTITNSYDSSGRLKLVKSNRGYAVVLDYSGYNVAACGYNLTLTQVSTNSTCAASDLKITYGRDSSGKITSITNVAGEVVNLQYTGRYISCVTLPNSSTCAIQNVHWTPPAGQVLVDLTKRFDHVVQQTTANGEVWNYEHIATEDSGGDYTPYPGEILQTYSTMKPPIGRSTDAVFGNGFVQSIVGPEGRTSYTYSTQGAYQITYRDHYTIHYYSIYPSKITYSEGNSIQFTRDWADNVTLRIERAKPGSGLANNTIGWIYPTSYQWASPSICAAADVLCDKPTRVIDPKGNETDYTYSATHGGMLTETKPAVNGVRPQIRRTYVQRNAMIKSGSSYVAMQPAIWVLASEEYCKTSAAAGSGCAGGTADEVVTTYDYGPTSGPNNLLQRGMVADSGGLNLRTCYTYDKYGRKIAETQPEGTGSTCP</sequence>
<dbReference type="Gene3D" id="2.180.10.10">
    <property type="entry name" value="RHS repeat-associated core"/>
    <property type="match status" value="1"/>
</dbReference>
<protein>
    <recommendedName>
        <fullName evidence="3">YD repeat-containing protein</fullName>
    </recommendedName>
</protein>
<proteinExistence type="predicted"/>
<evidence type="ECO:0000313" key="2">
    <source>
        <dbReference type="Proteomes" id="UP001500713"/>
    </source>
</evidence>
<keyword evidence="2" id="KW-1185">Reference proteome</keyword>
<evidence type="ECO:0008006" key="3">
    <source>
        <dbReference type="Google" id="ProtNLM"/>
    </source>
</evidence>
<name>A0ABN1AF62_9SPHN</name>
<accession>A0ABN1AF62</accession>
<dbReference type="Proteomes" id="UP001500713">
    <property type="component" value="Unassembled WGS sequence"/>
</dbReference>